<proteinExistence type="predicted"/>
<comment type="caution">
    <text evidence="1">The sequence shown here is derived from an EMBL/GenBank/DDBJ whole genome shotgun (WGS) entry which is preliminary data.</text>
</comment>
<name>I4GZL8_MICAE</name>
<reference evidence="1 2" key="1">
    <citation type="submission" date="2012-04" db="EMBL/GenBank/DDBJ databases">
        <authorList>
            <person name="Genoscope - CEA"/>
        </authorList>
    </citation>
    <scope>NUCLEOTIDE SEQUENCE [LARGE SCALE GENOMIC DNA]</scope>
    <source>
        <strain evidence="1 2">9806</strain>
    </source>
</reference>
<evidence type="ECO:0000313" key="1">
    <source>
        <dbReference type="EMBL" id="CCI15242.1"/>
    </source>
</evidence>
<dbReference type="Proteomes" id="UP000003273">
    <property type="component" value="Unassembled WGS sequence"/>
</dbReference>
<accession>I4GZL8</accession>
<dbReference type="EMBL" id="CAIL01000259">
    <property type="protein sequence ID" value="CCI15242.1"/>
    <property type="molecule type" value="Genomic_DNA"/>
</dbReference>
<gene>
    <name evidence="1" type="ORF">MICAE_520011</name>
</gene>
<evidence type="ECO:0000313" key="2">
    <source>
        <dbReference type="Proteomes" id="UP000003273"/>
    </source>
</evidence>
<dbReference type="AlphaFoldDB" id="I4GZL8"/>
<sequence length="38" mass="4581">MLFIFWGEPVLLYHSLTVKFFDKPRAIKYPIIEVKPSR</sequence>
<organism evidence="1 2">
    <name type="scientific">Microcystis aeruginosa PCC 9806</name>
    <dbReference type="NCBI Taxonomy" id="1160282"/>
    <lineage>
        <taxon>Bacteria</taxon>
        <taxon>Bacillati</taxon>
        <taxon>Cyanobacteriota</taxon>
        <taxon>Cyanophyceae</taxon>
        <taxon>Oscillatoriophycideae</taxon>
        <taxon>Chroococcales</taxon>
        <taxon>Microcystaceae</taxon>
        <taxon>Microcystis</taxon>
    </lineage>
</organism>
<dbReference type="HOGENOM" id="CLU_3330180_0_0_3"/>
<protein>
    <submittedName>
        <fullName evidence="1">Uncharacterized protein</fullName>
    </submittedName>
</protein>